<feature type="compositionally biased region" description="Low complexity" evidence="3">
    <location>
        <begin position="1308"/>
        <end position="1317"/>
    </location>
</feature>
<evidence type="ECO:0000256" key="1">
    <source>
        <dbReference type="ARBA" id="ARBA00022723"/>
    </source>
</evidence>
<feature type="domain" description="C2" evidence="4">
    <location>
        <begin position="780"/>
        <end position="906"/>
    </location>
</feature>
<feature type="region of interest" description="Disordered" evidence="3">
    <location>
        <begin position="1073"/>
        <end position="1093"/>
    </location>
</feature>
<dbReference type="SUPFAM" id="SSF49562">
    <property type="entry name" value="C2 domain (Calcium/lipid-binding domain, CaLB)"/>
    <property type="match status" value="7"/>
</dbReference>
<feature type="domain" description="C2" evidence="4">
    <location>
        <begin position="220"/>
        <end position="342"/>
    </location>
</feature>
<dbReference type="PROSITE" id="PS50004">
    <property type="entry name" value="C2"/>
    <property type="match status" value="7"/>
</dbReference>
<dbReference type="Pfam" id="PF00168">
    <property type="entry name" value="C2"/>
    <property type="match status" value="7"/>
</dbReference>
<evidence type="ECO:0000256" key="2">
    <source>
        <dbReference type="ARBA" id="ARBA00022837"/>
    </source>
</evidence>
<feature type="compositionally biased region" description="Pro residues" evidence="3">
    <location>
        <begin position="1318"/>
        <end position="1329"/>
    </location>
</feature>
<reference evidence="5" key="1">
    <citation type="submission" date="2023-10" db="EMBL/GenBank/DDBJ databases">
        <authorList>
            <person name="Chen Y."/>
            <person name="Shah S."/>
            <person name="Dougan E. K."/>
            <person name="Thang M."/>
            <person name="Chan C."/>
        </authorList>
    </citation>
    <scope>NUCLEOTIDE SEQUENCE [LARGE SCALE GENOMIC DNA]</scope>
</reference>
<feature type="region of interest" description="Disordered" evidence="3">
    <location>
        <begin position="1297"/>
        <end position="1366"/>
    </location>
</feature>
<feature type="domain" description="C2" evidence="4">
    <location>
        <begin position="538"/>
        <end position="660"/>
    </location>
</feature>
<gene>
    <name evidence="5" type="ORF">PCOR1329_LOCUS84847</name>
</gene>
<evidence type="ECO:0000256" key="3">
    <source>
        <dbReference type="SAM" id="MobiDB-lite"/>
    </source>
</evidence>
<dbReference type="PANTHER" id="PTHR45911">
    <property type="entry name" value="C2 DOMAIN-CONTAINING PROTEIN"/>
    <property type="match status" value="1"/>
</dbReference>
<comment type="caution">
    <text evidence="5">The sequence shown here is derived from an EMBL/GenBank/DDBJ whole genome shotgun (WGS) entry which is preliminary data.</text>
</comment>
<keyword evidence="1" id="KW-0479">Metal-binding</keyword>
<feature type="domain" description="C2" evidence="4">
    <location>
        <begin position="63"/>
        <end position="181"/>
    </location>
</feature>
<accession>A0ABN9YIR9</accession>
<dbReference type="EMBL" id="CAUYUJ010022459">
    <property type="protein sequence ID" value="CAK0910766.1"/>
    <property type="molecule type" value="Genomic_DNA"/>
</dbReference>
<evidence type="ECO:0000313" key="6">
    <source>
        <dbReference type="Proteomes" id="UP001189429"/>
    </source>
</evidence>
<dbReference type="InterPro" id="IPR000008">
    <property type="entry name" value="C2_dom"/>
</dbReference>
<feature type="region of interest" description="Disordered" evidence="3">
    <location>
        <begin position="1656"/>
        <end position="1681"/>
    </location>
</feature>
<feature type="domain" description="C2" evidence="4">
    <location>
        <begin position="367"/>
        <end position="489"/>
    </location>
</feature>
<dbReference type="Proteomes" id="UP001189429">
    <property type="component" value="Unassembled WGS sequence"/>
</dbReference>
<evidence type="ECO:0000259" key="4">
    <source>
        <dbReference type="PROSITE" id="PS50004"/>
    </source>
</evidence>
<feature type="domain" description="C2" evidence="4">
    <location>
        <begin position="1354"/>
        <end position="1482"/>
    </location>
</feature>
<organism evidence="5 6">
    <name type="scientific">Prorocentrum cordatum</name>
    <dbReference type="NCBI Taxonomy" id="2364126"/>
    <lineage>
        <taxon>Eukaryota</taxon>
        <taxon>Sar</taxon>
        <taxon>Alveolata</taxon>
        <taxon>Dinophyceae</taxon>
        <taxon>Prorocentrales</taxon>
        <taxon>Prorocentraceae</taxon>
        <taxon>Prorocentrum</taxon>
    </lineage>
</organism>
<feature type="compositionally biased region" description="Polar residues" evidence="3">
    <location>
        <begin position="1336"/>
        <end position="1347"/>
    </location>
</feature>
<keyword evidence="6" id="KW-1185">Reference proteome</keyword>
<sequence>MLPQVGPEPMCAMPGTLASLVPGAMIAQGMPAAAWPHMGGMGMGGVPMGGMPMAGGLMGGMPMAGGPMGGMLMVGGPKMNLMVTIVGARNLRAGNWLGSKHPYCTCEITGKPHTKVKSQTDSGTSDPVWNFSHVISDFSPGQDSLTFTVFDEAKSDHEPLGWAMLHSVQLFPRGFQGDLPLADSHHHGHGVGLLSVRVGLAAPVGTPVPPAPTATAAPGPAVVAQPAAAMAPVFGAPCPVHISLKSARGLKRADFIPTRSSDPYCVVEIPGKPESKFKTHTVDNNLNPVWNFDHTIPMYVPGEPLLFEVFDEDTFKSDDFLGRLLLQSNEFFPNGFNGSKMLQDSGNNTASLELVIQVLKPGMFPVQLATAAGASGDESTGCCRPFDVTIFWAKGLHSTGHNPFCVCKIVGGTSKDREAKHIKNDHFHTHTVSSTSHPVWNFTQTLIEYHEGCDLEFTVKDDHTLCRTLGKATLDCSRFYHTGFQGILSLSENKDSDDLVLAVKVVAATTVEKELREGKVGINMLQAASPLQVEPRVEPGAPAEQLGSLGAQVGGVPMLLRIVGARGLRRGGWVPGHTSDPYCVCTVEGKPHTKVQTPTEKNTTDPLWNSEHTISVVPGDTLIFTCFDKDNLKDDDFVGRGTLPFHQFCHGFQGDIQLKDNDHNHISSLQLVVLPGNALGMMPQQMPGWPQGMGGPLGAIGGCPGGCPGGYCTTGFPGAFPGAFPGGCPGGYPGGFCGGTCCPGYPAAGLPPFGVPLAAAGPMMASPLFGGRLSPGRFSPRGTRLSPLGLRSPGRGRITAPAPLKVTIVSAQGLRKSSPLGELDTFCTCEVYGRPHTRFQTQVYEDDRDPVWNFESVLMDYCLGDALLFRVYEEGARNVDTILGSALLRAPQLHSLAFEGMLTLVDDVDASRATLCVKVECFVPSFRPGFVGPGMVGAANLMRPGSPFQAAMPMVPQFGEFRPGSPFQAAVPMVPQLGEVRPGSPFQAAMPLAPQLGEVRPGSPFQAAMPMAQLQGEVRPASPFAADPPQVGASVVSSTVTAVTPPVLVTPTVRSPPIIAHPVEAVAEPVASTAASRGEHGSTTTTYAAPAPMHGRPTYAPPVQAVVAASGTATPPIITTPPVATPKMPPHHVKITIVSANGLHKARGIAGTCDPYVRGEISGKPHTRFTTPALQHSLNPVWNFEHLLGDYRPGDSITFTVYDRGSSQDEDHLGRGVLHGKLFDPAAGAPGPGFNGLLVLTHPDERRRSEANAMLTVKVDLLATAVSGSLVASRSPLDFSREADAVASARLGARRATLEPTAPAVQGAWPPSASSMPAAPPTASPPPSISDPLAPASSTALGQTGPVSMSLPAPAGSPHATPRSMAAASPIHWGAAGSVPLRVTMLSAQGLERPGMCTSPPEACCVCEVKGKPRTRFQTHVEADADPVWNYPEVLTEFMPGDTLTFSVYDEHEGTMGDRLLGRATLPSNRFYPQGFEGTLVLAEASKGSRATVAVRVDVLGATQPVGGFAHPMSRSPSRRRNNNAARGLVCYAQSATAGPVPESVRLRGLDRRGARRGPAAAAAHVAAGDAEPQRLEFSWRPRSAARSGERSARGLQLAVRRPQVAPAGSLRPAARPLRGLALAAEGSSEIGGGHIYCTSTAFKPVVLVRGYASCSPGGGGPRTGHRSLPAPTPSGHEKITTGGFWAELRGRRARTAKSRTPPAWARPAAHSFFWGAGGAPACAQALRAPRPLGVGAPAPAQRWCRGRGPRQGLEAGIQAVAKRPGSPEYRNAGTAGPCSRHREAAPPAESQRGRLPRPPGQ</sequence>
<dbReference type="InterPro" id="IPR035892">
    <property type="entry name" value="C2_domain_sf"/>
</dbReference>
<keyword evidence="2" id="KW-0106">Calcium</keyword>
<feature type="domain" description="C2" evidence="4">
    <location>
        <begin position="1114"/>
        <end position="1235"/>
    </location>
</feature>
<proteinExistence type="predicted"/>
<evidence type="ECO:0000313" key="5">
    <source>
        <dbReference type="EMBL" id="CAK0910766.1"/>
    </source>
</evidence>
<dbReference type="SMART" id="SM00239">
    <property type="entry name" value="C2"/>
    <property type="match status" value="7"/>
</dbReference>
<dbReference type="PANTHER" id="PTHR45911:SF4">
    <property type="entry name" value="MULTIPLE C2 AND TRANSMEMBRANE DOMAIN-CONTAINING PROTEIN"/>
    <property type="match status" value="1"/>
</dbReference>
<name>A0ABN9YIR9_9DINO</name>
<dbReference type="Gene3D" id="2.60.40.150">
    <property type="entry name" value="C2 domain"/>
    <property type="match status" value="7"/>
</dbReference>
<feature type="region of interest" description="Disordered" evidence="3">
    <location>
        <begin position="1761"/>
        <end position="1802"/>
    </location>
</feature>
<dbReference type="CDD" id="cd00030">
    <property type="entry name" value="C2"/>
    <property type="match status" value="7"/>
</dbReference>
<protein>
    <recommendedName>
        <fullName evidence="4">C2 domain-containing protein</fullName>
    </recommendedName>
</protein>